<accession>A0AAW2VN54</accession>
<feature type="domain" description="Retrotransposon Copia-like N-terminal" evidence="1">
    <location>
        <begin position="25"/>
        <end position="72"/>
    </location>
</feature>
<dbReference type="Pfam" id="PF14244">
    <property type="entry name" value="Retrotran_gag_3"/>
    <property type="match status" value="1"/>
</dbReference>
<gene>
    <name evidence="2" type="ORF">Sradi_0691700</name>
</gene>
<comment type="caution">
    <text evidence="2">The sequence shown here is derived from an EMBL/GenBank/DDBJ whole genome shotgun (WGS) entry which is preliminary data.</text>
</comment>
<reference evidence="2" key="2">
    <citation type="journal article" date="2024" name="Plant">
        <title>Genomic evolution and insights into agronomic trait innovations of Sesamum species.</title>
        <authorList>
            <person name="Miao H."/>
            <person name="Wang L."/>
            <person name="Qu L."/>
            <person name="Liu H."/>
            <person name="Sun Y."/>
            <person name="Le M."/>
            <person name="Wang Q."/>
            <person name="Wei S."/>
            <person name="Zheng Y."/>
            <person name="Lin W."/>
            <person name="Duan Y."/>
            <person name="Cao H."/>
            <person name="Xiong S."/>
            <person name="Wang X."/>
            <person name="Wei L."/>
            <person name="Li C."/>
            <person name="Ma Q."/>
            <person name="Ju M."/>
            <person name="Zhao R."/>
            <person name="Li G."/>
            <person name="Mu C."/>
            <person name="Tian Q."/>
            <person name="Mei H."/>
            <person name="Zhang T."/>
            <person name="Gao T."/>
            <person name="Zhang H."/>
        </authorList>
    </citation>
    <scope>NUCLEOTIDE SEQUENCE</scope>
    <source>
        <strain evidence="2">G02</strain>
    </source>
</reference>
<name>A0AAW2VN54_SESRA</name>
<dbReference type="PANTHER" id="PTHR37610:SF40">
    <property type="entry name" value="OS01G0909600 PROTEIN"/>
    <property type="match status" value="1"/>
</dbReference>
<sequence length="263" mass="29935">MAAASATATTMETREVSLPEWLQLHGCDHPGMVLVSALLTSNNYLNWSFGVKRALRAKMKLGFIDGTSVKPDTNDPHFEQWIRIDSMVTTWILNSISKDIVEAFMYAKSSRTLWLDLEQRFGECNGPQLYQLQREICSMTQGNSSYFTNMKKLWDEMAELNLTQQCTCNGCTCGAWEDVANSAVFTQLMQFLMGINDVFDTVRHQLLVMDPVPSINRAYSMVQSIEKQKKVHLELADNTENTALHVKGGIKFDKKRYNVDKRI</sequence>
<reference evidence="2" key="1">
    <citation type="submission" date="2020-06" db="EMBL/GenBank/DDBJ databases">
        <authorList>
            <person name="Li T."/>
            <person name="Hu X."/>
            <person name="Zhang T."/>
            <person name="Song X."/>
            <person name="Zhang H."/>
            <person name="Dai N."/>
            <person name="Sheng W."/>
            <person name="Hou X."/>
            <person name="Wei L."/>
        </authorList>
    </citation>
    <scope>NUCLEOTIDE SEQUENCE</scope>
    <source>
        <strain evidence="2">G02</strain>
        <tissue evidence="2">Leaf</tissue>
    </source>
</reference>
<evidence type="ECO:0000259" key="1">
    <source>
        <dbReference type="Pfam" id="PF14244"/>
    </source>
</evidence>
<dbReference type="InterPro" id="IPR029472">
    <property type="entry name" value="Copia-like_N"/>
</dbReference>
<protein>
    <recommendedName>
        <fullName evidence="1">Retrotransposon Copia-like N-terminal domain-containing protein</fullName>
    </recommendedName>
</protein>
<dbReference type="AlphaFoldDB" id="A0AAW2VN54"/>
<dbReference type="PANTHER" id="PTHR37610">
    <property type="entry name" value="CCHC-TYPE DOMAIN-CONTAINING PROTEIN"/>
    <property type="match status" value="1"/>
</dbReference>
<organism evidence="2">
    <name type="scientific">Sesamum radiatum</name>
    <name type="common">Black benniseed</name>
    <dbReference type="NCBI Taxonomy" id="300843"/>
    <lineage>
        <taxon>Eukaryota</taxon>
        <taxon>Viridiplantae</taxon>
        <taxon>Streptophyta</taxon>
        <taxon>Embryophyta</taxon>
        <taxon>Tracheophyta</taxon>
        <taxon>Spermatophyta</taxon>
        <taxon>Magnoliopsida</taxon>
        <taxon>eudicotyledons</taxon>
        <taxon>Gunneridae</taxon>
        <taxon>Pentapetalae</taxon>
        <taxon>asterids</taxon>
        <taxon>lamiids</taxon>
        <taxon>Lamiales</taxon>
        <taxon>Pedaliaceae</taxon>
        <taxon>Sesamum</taxon>
    </lineage>
</organism>
<proteinExistence type="predicted"/>
<dbReference type="EMBL" id="JACGWJ010000003">
    <property type="protein sequence ID" value="KAL0430657.1"/>
    <property type="molecule type" value="Genomic_DNA"/>
</dbReference>
<evidence type="ECO:0000313" key="2">
    <source>
        <dbReference type="EMBL" id="KAL0430657.1"/>
    </source>
</evidence>